<dbReference type="RefSeq" id="WP_326927229.1">
    <property type="nucleotide sequence ID" value="NZ_CP123443.1"/>
</dbReference>
<accession>A0ABY8MGQ2</accession>
<keyword evidence="2" id="KW-1185">Reference proteome</keyword>
<reference evidence="1 2" key="1">
    <citation type="submission" date="2023-04" db="EMBL/GenBank/DDBJ databases">
        <title>Spirochaete genome identified in red abalone sample constitutes a novel genus.</title>
        <authorList>
            <person name="Sharma S.P."/>
            <person name="Purcell C.M."/>
            <person name="Hyde J.R."/>
            <person name="Severin A.J."/>
        </authorList>
    </citation>
    <scope>NUCLEOTIDE SEQUENCE [LARGE SCALE GENOMIC DNA]</scope>
    <source>
        <strain evidence="1 2">SP-2023</strain>
    </source>
</reference>
<dbReference type="Proteomes" id="UP001228690">
    <property type="component" value="Chromosome"/>
</dbReference>
<evidence type="ECO:0008006" key="3">
    <source>
        <dbReference type="Google" id="ProtNLM"/>
    </source>
</evidence>
<dbReference type="SUPFAM" id="SSF52141">
    <property type="entry name" value="Uracil-DNA glycosylase-like"/>
    <property type="match status" value="1"/>
</dbReference>
<organism evidence="1 2">
    <name type="scientific">Candidatus Haliotispira prima</name>
    <dbReference type="NCBI Taxonomy" id="3034016"/>
    <lineage>
        <taxon>Bacteria</taxon>
        <taxon>Pseudomonadati</taxon>
        <taxon>Spirochaetota</taxon>
        <taxon>Spirochaetia</taxon>
        <taxon>Spirochaetales</taxon>
        <taxon>Spirochaetaceae</taxon>
        <taxon>Candidatus Haliotispira</taxon>
    </lineage>
</organism>
<proteinExistence type="predicted"/>
<dbReference type="InterPro" id="IPR036895">
    <property type="entry name" value="Uracil-DNA_glycosylase-like_sf"/>
</dbReference>
<dbReference type="EMBL" id="CP123443">
    <property type="protein sequence ID" value="WGK69041.1"/>
    <property type="molecule type" value="Genomic_DNA"/>
</dbReference>
<dbReference type="Gene3D" id="3.40.470.10">
    <property type="entry name" value="Uracil-DNA glycosylase-like domain"/>
    <property type="match status" value="1"/>
</dbReference>
<gene>
    <name evidence="1" type="ORF">P0082_11240</name>
</gene>
<protein>
    <recommendedName>
        <fullName evidence="3">Uracil-DNA glycosylase-like domain-containing protein</fullName>
    </recommendedName>
</protein>
<name>A0ABY8MGQ2_9SPIO</name>
<evidence type="ECO:0000313" key="1">
    <source>
        <dbReference type="EMBL" id="WGK69041.1"/>
    </source>
</evidence>
<sequence>MNKSYDEEFASISGLSCNPWVGNLFKDSAYKLLIMGQSNYGYEGEIDNISKNKNFTREIIEYAINPVGNKGKWKTFLNLYKLLTGRSTVPEEDIQNIWDKVCFYDFVQKVMTKDDSGRTKQPEYEDYVDGIPVFKQLIKVLEPDACLFIGVSAAKAFCNDPDYGSKIIRGKQSVGGVYPRTGLIELDNKEISLYFMHHTSGANRSFKCEEWREHILEYYPNILSPFGKS</sequence>
<evidence type="ECO:0000313" key="2">
    <source>
        <dbReference type="Proteomes" id="UP001228690"/>
    </source>
</evidence>